<evidence type="ECO:0000313" key="2">
    <source>
        <dbReference type="Proteomes" id="UP000476055"/>
    </source>
</evidence>
<name>A0A6L5YMC8_9FIRM</name>
<evidence type="ECO:0000313" key="1">
    <source>
        <dbReference type="EMBL" id="MST59148.1"/>
    </source>
</evidence>
<keyword evidence="2" id="KW-1185">Reference proteome</keyword>
<dbReference type="RefSeq" id="WP_154498577.1">
    <property type="nucleotide sequence ID" value="NZ_VUMU01000020.1"/>
</dbReference>
<gene>
    <name evidence="1" type="ORF">FYJ59_13045</name>
</gene>
<sequence>MNNLMYAMEHSYSEMKIEIDQILKKKDYTTEDENSIFYAVGKCLHAMLDYAERIRSNDLDKDTLDAFKYANNGLKHGIEVETITKPTGGITFPIHFPLEIPVRRIIWKVKWDARSKRQEEMYLKYLDGKDVVSTCGEFIERLKEYSI</sequence>
<comment type="caution">
    <text evidence="1">The sequence shown here is derived from an EMBL/GenBank/DDBJ whole genome shotgun (WGS) entry which is preliminary data.</text>
</comment>
<accession>A0A6L5YMC8</accession>
<proteinExistence type="predicted"/>
<organism evidence="1 2">
    <name type="scientific">Waltera intestinalis</name>
    <dbReference type="NCBI Taxonomy" id="2606635"/>
    <lineage>
        <taxon>Bacteria</taxon>
        <taxon>Bacillati</taxon>
        <taxon>Bacillota</taxon>
        <taxon>Clostridia</taxon>
        <taxon>Lachnospirales</taxon>
        <taxon>Lachnospiraceae</taxon>
        <taxon>Waltera</taxon>
    </lineage>
</organism>
<protein>
    <submittedName>
        <fullName evidence="1">Uncharacterized protein</fullName>
    </submittedName>
</protein>
<dbReference type="EMBL" id="VUMU01000020">
    <property type="protein sequence ID" value="MST59148.1"/>
    <property type="molecule type" value="Genomic_DNA"/>
</dbReference>
<dbReference type="Proteomes" id="UP000476055">
    <property type="component" value="Unassembled WGS sequence"/>
</dbReference>
<reference evidence="1 2" key="1">
    <citation type="submission" date="2019-08" db="EMBL/GenBank/DDBJ databases">
        <title>In-depth cultivation of the pig gut microbiome towards novel bacterial diversity and tailored functional studies.</title>
        <authorList>
            <person name="Wylensek D."/>
            <person name="Hitch T.C.A."/>
            <person name="Clavel T."/>
        </authorList>
    </citation>
    <scope>NUCLEOTIDE SEQUENCE [LARGE SCALE GENOMIC DNA]</scope>
    <source>
        <strain evidence="1 2">WCA3-601-WT-6H</strain>
    </source>
</reference>
<dbReference type="AlphaFoldDB" id="A0A6L5YMC8"/>